<dbReference type="EMBL" id="UYRV01018974">
    <property type="protein sequence ID" value="VDK65393.1"/>
    <property type="molecule type" value="Genomic_DNA"/>
</dbReference>
<evidence type="ECO:0000256" key="1">
    <source>
        <dbReference type="SAM" id="MobiDB-lite"/>
    </source>
</evidence>
<feature type="region of interest" description="Disordered" evidence="1">
    <location>
        <begin position="28"/>
        <end position="55"/>
    </location>
</feature>
<gene>
    <name evidence="2" type="ORF">CGOC_LOCUS6017</name>
</gene>
<organism evidence="2 3">
    <name type="scientific">Cylicostephanus goldi</name>
    <name type="common">Nematode worm</name>
    <dbReference type="NCBI Taxonomy" id="71465"/>
    <lineage>
        <taxon>Eukaryota</taxon>
        <taxon>Metazoa</taxon>
        <taxon>Ecdysozoa</taxon>
        <taxon>Nematoda</taxon>
        <taxon>Chromadorea</taxon>
        <taxon>Rhabditida</taxon>
        <taxon>Rhabditina</taxon>
        <taxon>Rhabditomorpha</taxon>
        <taxon>Strongyloidea</taxon>
        <taxon>Strongylidae</taxon>
        <taxon>Cylicostephanus</taxon>
    </lineage>
</organism>
<protein>
    <submittedName>
        <fullName evidence="2">Uncharacterized protein</fullName>
    </submittedName>
</protein>
<sequence length="264" mass="29880">MRRDTIARRYRLSRCDLCEIETQKAPQDGTVQLQKSRQRRNGKKNNSQSAQSCSSSDSAVSTQQCFLSHPEFQQPLPNFLATSGGYMPQNPVVMNCNEGTMFDLMNGDGQNGLPSKRFHIGGDGNPVLPLVGRTLGATQVFQEQRETIMNGAGARKDSMCQFEPKDTMTFMKKELFDEHEITDDSNKEPEHLIREDDHQLRNYKRRSSEGNKLISEMIKAKMTGHYGYSVKGDPLKCAKQDDSNKIIKKKTHEDGNDELTFHSL</sequence>
<evidence type="ECO:0000313" key="3">
    <source>
        <dbReference type="Proteomes" id="UP000271889"/>
    </source>
</evidence>
<keyword evidence="3" id="KW-1185">Reference proteome</keyword>
<dbReference type="Proteomes" id="UP000271889">
    <property type="component" value="Unassembled WGS sequence"/>
</dbReference>
<dbReference type="OrthoDB" id="5823747at2759"/>
<dbReference type="AlphaFoldDB" id="A0A3P6S8B7"/>
<proteinExistence type="predicted"/>
<accession>A0A3P6S8B7</accession>
<evidence type="ECO:0000313" key="2">
    <source>
        <dbReference type="EMBL" id="VDK65393.1"/>
    </source>
</evidence>
<reference evidence="2 3" key="1">
    <citation type="submission" date="2018-11" db="EMBL/GenBank/DDBJ databases">
        <authorList>
            <consortium name="Pathogen Informatics"/>
        </authorList>
    </citation>
    <scope>NUCLEOTIDE SEQUENCE [LARGE SCALE GENOMIC DNA]</scope>
</reference>
<name>A0A3P6S8B7_CYLGO</name>